<gene>
    <name evidence="2" type="ORF">SAMN05421872_102342</name>
</gene>
<evidence type="ECO:0000313" key="2">
    <source>
        <dbReference type="EMBL" id="SDC46029.1"/>
    </source>
</evidence>
<protein>
    <submittedName>
        <fullName evidence="2">Uncharacterized protein</fullName>
    </submittedName>
</protein>
<dbReference type="AlphaFoldDB" id="A0A1G6LS44"/>
<dbReference type="RefSeq" id="WP_090851733.1">
    <property type="nucleotide sequence ID" value="NZ_FMZM01000002.1"/>
</dbReference>
<reference evidence="2 3" key="1">
    <citation type="submission" date="2016-10" db="EMBL/GenBank/DDBJ databases">
        <authorList>
            <person name="de Groot N.N."/>
        </authorList>
    </citation>
    <scope>NUCLEOTIDE SEQUENCE [LARGE SCALE GENOMIC DNA]</scope>
    <source>
        <strain evidence="2 3">CGMCC 4.6858</strain>
    </source>
</reference>
<dbReference type="EMBL" id="FMZM01000002">
    <property type="protein sequence ID" value="SDC46029.1"/>
    <property type="molecule type" value="Genomic_DNA"/>
</dbReference>
<dbReference type="Proteomes" id="UP000199034">
    <property type="component" value="Unassembled WGS sequence"/>
</dbReference>
<feature type="region of interest" description="Disordered" evidence="1">
    <location>
        <begin position="1"/>
        <end position="23"/>
    </location>
</feature>
<organism evidence="2 3">
    <name type="scientific">Nocardioides lianchengensis</name>
    <dbReference type="NCBI Taxonomy" id="1045774"/>
    <lineage>
        <taxon>Bacteria</taxon>
        <taxon>Bacillati</taxon>
        <taxon>Actinomycetota</taxon>
        <taxon>Actinomycetes</taxon>
        <taxon>Propionibacteriales</taxon>
        <taxon>Nocardioidaceae</taxon>
        <taxon>Nocardioides</taxon>
    </lineage>
</organism>
<name>A0A1G6LS44_9ACTN</name>
<evidence type="ECO:0000256" key="1">
    <source>
        <dbReference type="SAM" id="MobiDB-lite"/>
    </source>
</evidence>
<proteinExistence type="predicted"/>
<sequence>MLVVDQLVTATDGDEGGEASETREDLTAFVRLADGGKVRLTSGDTVPADADEEHVQRLVDAGVLTEAPDAPVPSPPPAPRTRAPRGSVSGEDTGD</sequence>
<feature type="region of interest" description="Disordered" evidence="1">
    <location>
        <begin position="63"/>
        <end position="95"/>
    </location>
</feature>
<keyword evidence="3" id="KW-1185">Reference proteome</keyword>
<feature type="compositionally biased region" description="Pro residues" evidence="1">
    <location>
        <begin position="70"/>
        <end position="79"/>
    </location>
</feature>
<accession>A0A1G6LS44</accession>
<dbReference type="STRING" id="1045774.SAMN05421872_102342"/>
<evidence type="ECO:0000313" key="3">
    <source>
        <dbReference type="Proteomes" id="UP000199034"/>
    </source>
</evidence>